<protein>
    <submittedName>
        <fullName evidence="1">Uncharacterized protein</fullName>
    </submittedName>
</protein>
<dbReference type="RefSeq" id="YP_009801954.1">
    <property type="nucleotide sequence ID" value="NC_047977.1"/>
</dbReference>
<proteinExistence type="predicted"/>
<gene>
    <name evidence="1" type="primary">16</name>
    <name evidence="1" type="ORF">PBI_HENDRIX_16</name>
</gene>
<keyword evidence="2" id="KW-1185">Reference proteome</keyword>
<accession>A0A2U8UUD0</accession>
<name>A0A2U8UUD0_9CAUD</name>
<reference evidence="2" key="1">
    <citation type="submission" date="2018-04" db="EMBL/GenBank/DDBJ databases">
        <authorList>
            <person name="Go L.Y."/>
            <person name="Mitchell J.A."/>
        </authorList>
    </citation>
    <scope>NUCLEOTIDE SEQUENCE [LARGE SCALE GENOMIC DNA]</scope>
</reference>
<evidence type="ECO:0000313" key="1">
    <source>
        <dbReference type="EMBL" id="AWN07687.1"/>
    </source>
</evidence>
<dbReference type="Proteomes" id="UP000247284">
    <property type="component" value="Segment"/>
</dbReference>
<dbReference type="GeneID" id="54992483"/>
<sequence length="149" mass="17296">MEVLIRVPHAEPKLDLLDHSVHPRDTPGGWSALCFAMDEPEPNGDWGGYAHHRRKGWRGPLYLHEKEKQYEGGASWYNAMLDAWQHDVTEHTYLVREQRWDEVIGGVSLDLGSERVSQPLGVPFRFRDRTVAGALLEFWDGMLHFYGWR</sequence>
<dbReference type="KEGG" id="vg:54992483"/>
<dbReference type="EMBL" id="MH183162">
    <property type="protein sequence ID" value="AWN07687.1"/>
    <property type="molecule type" value="Genomic_DNA"/>
</dbReference>
<evidence type="ECO:0000313" key="2">
    <source>
        <dbReference type="Proteomes" id="UP000247284"/>
    </source>
</evidence>
<organism evidence="1 2">
    <name type="scientific">Microbacterium phage Hendrix</name>
    <dbReference type="NCBI Taxonomy" id="2182341"/>
    <lineage>
        <taxon>Viruses</taxon>
        <taxon>Duplodnaviria</taxon>
        <taxon>Heunggongvirae</taxon>
        <taxon>Uroviricota</taxon>
        <taxon>Caudoviricetes</taxon>
        <taxon>Rogerhendrixvirus</taxon>
        <taxon>Rogerhendrixvirus hendrix</taxon>
    </lineage>
</organism>